<proteinExistence type="predicted"/>
<organism evidence="1 2">
    <name type="scientific">Romanomermis culicivorax</name>
    <name type="common">Nematode worm</name>
    <dbReference type="NCBI Taxonomy" id="13658"/>
    <lineage>
        <taxon>Eukaryota</taxon>
        <taxon>Metazoa</taxon>
        <taxon>Ecdysozoa</taxon>
        <taxon>Nematoda</taxon>
        <taxon>Enoplea</taxon>
        <taxon>Dorylaimia</taxon>
        <taxon>Mermithida</taxon>
        <taxon>Mermithoidea</taxon>
        <taxon>Mermithidae</taxon>
        <taxon>Romanomermis</taxon>
    </lineage>
</organism>
<keyword evidence="1" id="KW-1185">Reference proteome</keyword>
<reference evidence="2" key="1">
    <citation type="submission" date="2022-11" db="UniProtKB">
        <authorList>
            <consortium name="WormBaseParasite"/>
        </authorList>
    </citation>
    <scope>IDENTIFICATION</scope>
</reference>
<dbReference type="Proteomes" id="UP000887565">
    <property type="component" value="Unplaced"/>
</dbReference>
<name>A0A915KJV3_ROMCU</name>
<dbReference type="WBParaSite" id="nRc.2.0.1.t38139-RA">
    <property type="protein sequence ID" value="nRc.2.0.1.t38139-RA"/>
    <property type="gene ID" value="nRc.2.0.1.g38139"/>
</dbReference>
<evidence type="ECO:0000313" key="2">
    <source>
        <dbReference type="WBParaSite" id="nRc.2.0.1.t38139-RA"/>
    </source>
</evidence>
<protein>
    <submittedName>
        <fullName evidence="2">Uncharacterized protein</fullName>
    </submittedName>
</protein>
<accession>A0A915KJV3</accession>
<sequence>MTYVLHDVPKLTLSLFKNNHFLLENDIPQFFDQMDGAEDVEIQIMTRPVGERCWQLELWNMISLYKDPRILDPDSTAI</sequence>
<dbReference type="AlphaFoldDB" id="A0A915KJV3"/>
<evidence type="ECO:0000313" key="1">
    <source>
        <dbReference type="Proteomes" id="UP000887565"/>
    </source>
</evidence>